<dbReference type="EMBL" id="JAXCLA010000004">
    <property type="protein sequence ID" value="MDY0745673.1"/>
    <property type="molecule type" value="Genomic_DNA"/>
</dbReference>
<name>A0ABU5DHA7_9BURK</name>
<proteinExistence type="predicted"/>
<comment type="caution">
    <text evidence="1">The sequence shown here is derived from an EMBL/GenBank/DDBJ whole genome shotgun (WGS) entry which is preliminary data.</text>
</comment>
<reference evidence="1 2" key="1">
    <citation type="submission" date="2023-11" db="EMBL/GenBank/DDBJ databases">
        <title>Paucibacter sp. nov., isolated from fresh soil in Korea.</title>
        <authorList>
            <person name="Le N.T.T."/>
        </authorList>
    </citation>
    <scope>NUCLEOTIDE SEQUENCE [LARGE SCALE GENOMIC DNA]</scope>
    <source>
        <strain evidence="1 2">R3-3</strain>
    </source>
</reference>
<keyword evidence="2" id="KW-1185">Reference proteome</keyword>
<sequence length="72" mass="7820">MIVARPHQLVLNYQGRSASVIAALKRQGWVWGALLDDLRALECKDGSFATVELALADARLSVENLIDTAIAN</sequence>
<accession>A0ABU5DHA7</accession>
<dbReference type="RefSeq" id="WP_320423570.1">
    <property type="nucleotide sequence ID" value="NZ_JAXCLA010000004.1"/>
</dbReference>
<protein>
    <submittedName>
        <fullName evidence="1">Uncharacterized protein</fullName>
    </submittedName>
</protein>
<evidence type="ECO:0000313" key="1">
    <source>
        <dbReference type="EMBL" id="MDY0745673.1"/>
    </source>
</evidence>
<gene>
    <name evidence="1" type="ORF">SNE35_14230</name>
</gene>
<organism evidence="1 2">
    <name type="scientific">Roseateles agri</name>
    <dbReference type="NCBI Taxonomy" id="3098619"/>
    <lineage>
        <taxon>Bacteria</taxon>
        <taxon>Pseudomonadati</taxon>
        <taxon>Pseudomonadota</taxon>
        <taxon>Betaproteobacteria</taxon>
        <taxon>Burkholderiales</taxon>
        <taxon>Sphaerotilaceae</taxon>
        <taxon>Roseateles</taxon>
    </lineage>
</organism>
<dbReference type="Proteomes" id="UP001285263">
    <property type="component" value="Unassembled WGS sequence"/>
</dbReference>
<evidence type="ECO:0000313" key="2">
    <source>
        <dbReference type="Proteomes" id="UP001285263"/>
    </source>
</evidence>